<evidence type="ECO:0000256" key="1">
    <source>
        <dbReference type="PROSITE-ProRule" id="PRU00175"/>
    </source>
</evidence>
<dbReference type="GO" id="GO:0061630">
    <property type="term" value="F:ubiquitin protein ligase activity"/>
    <property type="evidence" value="ECO:0007669"/>
    <property type="project" value="TreeGrafter"/>
</dbReference>
<dbReference type="InterPro" id="IPR001841">
    <property type="entry name" value="Znf_RING"/>
</dbReference>
<feature type="region of interest" description="Disordered" evidence="2">
    <location>
        <begin position="352"/>
        <end position="447"/>
    </location>
</feature>
<keyword evidence="6" id="KW-1185">Reference proteome</keyword>
<dbReference type="CDD" id="cd16473">
    <property type="entry name" value="RING-H2_RNF103"/>
    <property type="match status" value="1"/>
</dbReference>
<evidence type="ECO:0000256" key="3">
    <source>
        <dbReference type="SAM" id="Phobius"/>
    </source>
</evidence>
<keyword evidence="3" id="KW-0812">Transmembrane</keyword>
<keyword evidence="1" id="KW-0479">Metal-binding</keyword>
<keyword evidence="3" id="KW-0472">Membrane</keyword>
<gene>
    <name evidence="5" type="ORF">FGG08_004347</name>
</gene>
<dbReference type="PROSITE" id="PS50089">
    <property type="entry name" value="ZF_RING_2"/>
    <property type="match status" value="1"/>
</dbReference>
<feature type="transmembrane region" description="Helical" evidence="3">
    <location>
        <begin position="26"/>
        <end position="51"/>
    </location>
</feature>
<dbReference type="OrthoDB" id="8062037at2759"/>
<feature type="domain" description="RING-type" evidence="4">
    <location>
        <begin position="248"/>
        <end position="290"/>
    </location>
</feature>
<feature type="region of interest" description="Disordered" evidence="2">
    <location>
        <begin position="109"/>
        <end position="240"/>
    </location>
</feature>
<comment type="caution">
    <text evidence="5">The sequence shown here is derived from an EMBL/GenBank/DDBJ whole genome shotgun (WGS) entry which is preliminary data.</text>
</comment>
<dbReference type="GO" id="GO:0005737">
    <property type="term" value="C:cytoplasm"/>
    <property type="evidence" value="ECO:0007669"/>
    <property type="project" value="TreeGrafter"/>
</dbReference>
<sequence length="447" mass="48316">MSTTGTIQPASTGSGAPGSGPTSSPLLFFVALGFGVVFTNLWIIVGVKYCFRYNQRNRAIRNGEEGDQVDLQAIPRPQRRRREKKLMSMDEVNERFPLMKYKMWRVSRENRDPKASGGAGGIKEMGEVSGVRESVEGTASSAQDHDRDRSGIAKSPPSSPTSARALETSKDEQSTPTADQEKRLSSRDGATAGNIASTTPSDHLAPLERSKTGASTAAGTTDGDEEDDDDHIHTAVPPELLTNPGDSCAICLDSLDDEDDVRGLTCGHAFHASCVDPWLTGRRACCPLCKADYYTPKTRSENDPLSTDTVRRSTHRPAGTRTNLPASPQTAWMGHSRSRMLLPGRFIMSVHTDDERVTSNRGRRGGTAGRRPTPTRNRNRNRASTQAGGTAGRRWMPTVPNPLRNVRLPSVGLPARFRRGSNAQPASDAQTGAPTTPTPGQLESGVR</sequence>
<name>A0A9P8I9E4_9PEZI</name>
<accession>A0A9P8I9E4</accession>
<keyword evidence="3" id="KW-1133">Transmembrane helix</keyword>
<dbReference type="GO" id="GO:0008270">
    <property type="term" value="F:zinc ion binding"/>
    <property type="evidence" value="ECO:0007669"/>
    <property type="project" value="UniProtKB-KW"/>
</dbReference>
<dbReference type="AlphaFoldDB" id="A0A9P8I9E4"/>
<organism evidence="5 6">
    <name type="scientific">Glutinoglossum americanum</name>
    <dbReference type="NCBI Taxonomy" id="1670608"/>
    <lineage>
        <taxon>Eukaryota</taxon>
        <taxon>Fungi</taxon>
        <taxon>Dikarya</taxon>
        <taxon>Ascomycota</taxon>
        <taxon>Pezizomycotina</taxon>
        <taxon>Geoglossomycetes</taxon>
        <taxon>Geoglossales</taxon>
        <taxon>Geoglossaceae</taxon>
        <taxon>Glutinoglossum</taxon>
    </lineage>
</organism>
<evidence type="ECO:0000313" key="6">
    <source>
        <dbReference type="Proteomes" id="UP000698800"/>
    </source>
</evidence>
<keyword evidence="1" id="KW-0862">Zinc</keyword>
<dbReference type="Proteomes" id="UP000698800">
    <property type="component" value="Unassembled WGS sequence"/>
</dbReference>
<dbReference type="Pfam" id="PF13639">
    <property type="entry name" value="zf-RING_2"/>
    <property type="match status" value="1"/>
</dbReference>
<feature type="compositionally biased region" description="Low complexity" evidence="2">
    <location>
        <begin position="429"/>
        <end position="441"/>
    </location>
</feature>
<dbReference type="InterPro" id="IPR051826">
    <property type="entry name" value="E3_ubiquitin-ligase_domain"/>
</dbReference>
<dbReference type="Gene3D" id="3.30.40.10">
    <property type="entry name" value="Zinc/RING finger domain, C3HC4 (zinc finger)"/>
    <property type="match status" value="1"/>
</dbReference>
<dbReference type="PANTHER" id="PTHR22765">
    <property type="entry name" value="RING FINGER AND PROTEASE ASSOCIATED DOMAIN-CONTAINING"/>
    <property type="match status" value="1"/>
</dbReference>
<evidence type="ECO:0000256" key="2">
    <source>
        <dbReference type="SAM" id="MobiDB-lite"/>
    </source>
</evidence>
<feature type="compositionally biased region" description="Low complexity" evidence="2">
    <location>
        <begin position="212"/>
        <end position="221"/>
    </location>
</feature>
<dbReference type="EMBL" id="JAGHQL010000086">
    <property type="protein sequence ID" value="KAH0539109.1"/>
    <property type="molecule type" value="Genomic_DNA"/>
</dbReference>
<feature type="compositionally biased region" description="Basic and acidic residues" evidence="2">
    <location>
        <begin position="167"/>
        <end position="186"/>
    </location>
</feature>
<dbReference type="SMART" id="SM00184">
    <property type="entry name" value="RING"/>
    <property type="match status" value="1"/>
</dbReference>
<dbReference type="FunFam" id="3.30.40.10:FF:000539">
    <property type="entry name" value="Ring finger domain protein"/>
    <property type="match status" value="1"/>
</dbReference>
<dbReference type="SUPFAM" id="SSF57850">
    <property type="entry name" value="RING/U-box"/>
    <property type="match status" value="1"/>
</dbReference>
<feature type="compositionally biased region" description="Low complexity" evidence="2">
    <location>
        <begin position="9"/>
        <end position="20"/>
    </location>
</feature>
<feature type="compositionally biased region" description="Polar residues" evidence="2">
    <location>
        <begin position="320"/>
        <end position="330"/>
    </location>
</feature>
<dbReference type="InterPro" id="IPR013083">
    <property type="entry name" value="Znf_RING/FYVE/PHD"/>
</dbReference>
<protein>
    <recommendedName>
        <fullName evidence="4">RING-type domain-containing protein</fullName>
    </recommendedName>
</protein>
<reference evidence="5" key="1">
    <citation type="submission" date="2021-03" db="EMBL/GenBank/DDBJ databases">
        <title>Comparative genomics and phylogenomic investigation of the class Geoglossomycetes provide insights into ecological specialization and systematics.</title>
        <authorList>
            <person name="Melie T."/>
            <person name="Pirro S."/>
            <person name="Miller A.N."/>
            <person name="Quandt A."/>
        </authorList>
    </citation>
    <scope>NUCLEOTIDE SEQUENCE</scope>
    <source>
        <strain evidence="5">GBOQ0MN5Z8</strain>
    </source>
</reference>
<evidence type="ECO:0000313" key="5">
    <source>
        <dbReference type="EMBL" id="KAH0539109.1"/>
    </source>
</evidence>
<evidence type="ECO:0000259" key="4">
    <source>
        <dbReference type="PROSITE" id="PS50089"/>
    </source>
</evidence>
<dbReference type="PANTHER" id="PTHR22765:SF434">
    <property type="entry name" value="GB|AAD18119.1-RELATED"/>
    <property type="match status" value="1"/>
</dbReference>
<proteinExistence type="predicted"/>
<feature type="region of interest" description="Disordered" evidence="2">
    <location>
        <begin position="1"/>
        <end position="20"/>
    </location>
</feature>
<feature type="region of interest" description="Disordered" evidence="2">
    <location>
        <begin position="297"/>
        <end position="333"/>
    </location>
</feature>
<dbReference type="GO" id="GO:0006511">
    <property type="term" value="P:ubiquitin-dependent protein catabolic process"/>
    <property type="evidence" value="ECO:0007669"/>
    <property type="project" value="TreeGrafter"/>
</dbReference>
<keyword evidence="1" id="KW-0863">Zinc-finger</keyword>